<gene>
    <name evidence="1" type="ORF">CEXT_434061</name>
</gene>
<evidence type="ECO:0000313" key="1">
    <source>
        <dbReference type="EMBL" id="GIY98761.1"/>
    </source>
</evidence>
<dbReference type="AlphaFoldDB" id="A0AAV4XXU7"/>
<organism evidence="1 2">
    <name type="scientific">Caerostris extrusa</name>
    <name type="common">Bark spider</name>
    <name type="synonym">Caerostris bankana</name>
    <dbReference type="NCBI Taxonomy" id="172846"/>
    <lineage>
        <taxon>Eukaryota</taxon>
        <taxon>Metazoa</taxon>
        <taxon>Ecdysozoa</taxon>
        <taxon>Arthropoda</taxon>
        <taxon>Chelicerata</taxon>
        <taxon>Arachnida</taxon>
        <taxon>Araneae</taxon>
        <taxon>Araneomorphae</taxon>
        <taxon>Entelegynae</taxon>
        <taxon>Araneoidea</taxon>
        <taxon>Araneidae</taxon>
        <taxon>Caerostris</taxon>
    </lineage>
</organism>
<name>A0AAV4XXU7_CAEEX</name>
<dbReference type="EMBL" id="BPLR01018334">
    <property type="protein sequence ID" value="GIY98761.1"/>
    <property type="molecule type" value="Genomic_DNA"/>
</dbReference>
<comment type="caution">
    <text evidence="1">The sequence shown here is derived from an EMBL/GenBank/DDBJ whole genome shotgun (WGS) entry which is preliminary data.</text>
</comment>
<keyword evidence="2" id="KW-1185">Reference proteome</keyword>
<reference evidence="1 2" key="1">
    <citation type="submission" date="2021-06" db="EMBL/GenBank/DDBJ databases">
        <title>Caerostris extrusa draft genome.</title>
        <authorList>
            <person name="Kono N."/>
            <person name="Arakawa K."/>
        </authorList>
    </citation>
    <scope>NUCLEOTIDE SEQUENCE [LARGE SCALE GENOMIC DNA]</scope>
</reference>
<accession>A0AAV4XXU7</accession>
<sequence>MKRTLQRCWSRYRGFVFPADGLIGAVRNRWPREIIYGVREDLIKWSGRVTLQFVRDPQPIPDDGRPEDCPKNAAVDKEIQYGSHIGDIGARKAIYSGVN</sequence>
<evidence type="ECO:0000313" key="2">
    <source>
        <dbReference type="Proteomes" id="UP001054945"/>
    </source>
</evidence>
<dbReference type="Proteomes" id="UP001054945">
    <property type="component" value="Unassembled WGS sequence"/>
</dbReference>
<protein>
    <submittedName>
        <fullName evidence="1">Uncharacterized protein</fullName>
    </submittedName>
</protein>
<proteinExistence type="predicted"/>